<dbReference type="InterPro" id="IPR015856">
    <property type="entry name" value="ABC_transpr_CbiO/EcfA_su"/>
</dbReference>
<dbReference type="Pfam" id="PF00005">
    <property type="entry name" value="ABC_tran"/>
    <property type="match status" value="1"/>
</dbReference>
<reference evidence="6" key="1">
    <citation type="journal article" date="2014" name="Sci. Data">
        <title>Genomes of diverse isolates of the marine cyanobacterium Prochlorococcus.</title>
        <authorList>
            <person name="Biller S."/>
            <person name="Berube P."/>
            <person name="Thompson J."/>
            <person name="Kelly L."/>
            <person name="Roggensack S."/>
            <person name="Awad L."/>
            <person name="Roache-Johnson K."/>
            <person name="Ding H."/>
            <person name="Giovannoni S.J."/>
            <person name="Moore L.R."/>
            <person name="Chisholm S.W."/>
        </authorList>
    </citation>
    <scope>NUCLEOTIDE SEQUENCE [LARGE SCALE GENOMIC DNA]</scope>
    <source>
        <strain evidence="6">GP2</strain>
    </source>
</reference>
<evidence type="ECO:0000256" key="3">
    <source>
        <dbReference type="ARBA" id="ARBA00022840"/>
    </source>
</evidence>
<evidence type="ECO:0000256" key="1">
    <source>
        <dbReference type="ARBA" id="ARBA00022448"/>
    </source>
</evidence>
<dbReference type="STRING" id="59925.EU91_0295"/>
<name>A0A0A1ZJG0_PROMR</name>
<dbReference type="GO" id="GO:0022857">
    <property type="term" value="F:transmembrane transporter activity"/>
    <property type="evidence" value="ECO:0007669"/>
    <property type="project" value="UniProtKB-ARBA"/>
</dbReference>
<keyword evidence="1" id="KW-0813">Transport</keyword>
<dbReference type="Gene3D" id="3.40.50.300">
    <property type="entry name" value="P-loop containing nucleotide triphosphate hydrolases"/>
    <property type="match status" value="1"/>
</dbReference>
<keyword evidence="2" id="KW-0547">Nucleotide-binding</keyword>
<evidence type="ECO:0000256" key="2">
    <source>
        <dbReference type="ARBA" id="ARBA00022741"/>
    </source>
</evidence>
<dbReference type="PANTHER" id="PTHR43514:SF4">
    <property type="entry name" value="ABC TRANSPORTER I FAMILY MEMBER 10"/>
    <property type="match status" value="1"/>
</dbReference>
<accession>A0A0A1ZJG0</accession>
<dbReference type="EMBL" id="JNAH01000003">
    <property type="protein sequence ID" value="KGF88363.1"/>
    <property type="molecule type" value="Genomic_DNA"/>
</dbReference>
<feature type="domain" description="ABC transporter" evidence="4">
    <location>
        <begin position="16"/>
        <end position="228"/>
    </location>
</feature>
<dbReference type="GO" id="GO:0016887">
    <property type="term" value="F:ATP hydrolysis activity"/>
    <property type="evidence" value="ECO:0007669"/>
    <property type="project" value="InterPro"/>
</dbReference>
<dbReference type="InterPro" id="IPR027417">
    <property type="entry name" value="P-loop_NTPase"/>
</dbReference>
<dbReference type="InterPro" id="IPR003439">
    <property type="entry name" value="ABC_transporter-like_ATP-bd"/>
</dbReference>
<dbReference type="CDD" id="cd03225">
    <property type="entry name" value="ABC_cobalt_CbiO_domain1"/>
    <property type="match status" value="1"/>
</dbReference>
<sequence length="228" mass="26033">MTELMRDSLENEIPHIQLKDVSFSYPEKKENLIFKCNFSIKKPGFWMIVGKNGSGKSTLLKLINGIIKPKNGIIDSKANIGMVFQNPDHQILMPNCRSELLININQNISQNEINKKIEYVLDQVGMTGFEKRPIHTLSGGQKQRLTIACALISNRNFILLDEPTALLDQTSQLKVLKTIKNLTSDHKKPLSALWITHRYEELTYADSVAELKNGFLSSWREPSKFQYN</sequence>
<dbReference type="GO" id="GO:0005524">
    <property type="term" value="F:ATP binding"/>
    <property type="evidence" value="ECO:0007669"/>
    <property type="project" value="UniProtKB-KW"/>
</dbReference>
<dbReference type="eggNOG" id="COG1122">
    <property type="taxonomic scope" value="Bacteria"/>
</dbReference>
<dbReference type="Proteomes" id="UP000030598">
    <property type="component" value="Unassembled WGS sequence"/>
</dbReference>
<dbReference type="InterPro" id="IPR017871">
    <property type="entry name" value="ABC_transporter-like_CS"/>
</dbReference>
<dbReference type="GO" id="GO:0016020">
    <property type="term" value="C:membrane"/>
    <property type="evidence" value="ECO:0007669"/>
    <property type="project" value="InterPro"/>
</dbReference>
<evidence type="ECO:0000313" key="6">
    <source>
        <dbReference type="Proteomes" id="UP000030598"/>
    </source>
</evidence>
<dbReference type="PROSITE" id="PS50893">
    <property type="entry name" value="ABC_TRANSPORTER_2"/>
    <property type="match status" value="1"/>
</dbReference>
<dbReference type="InterPro" id="IPR050334">
    <property type="entry name" value="Molybdenum_import_ModC"/>
</dbReference>
<proteinExistence type="predicted"/>
<dbReference type="SUPFAM" id="SSF52540">
    <property type="entry name" value="P-loop containing nucleoside triphosphate hydrolases"/>
    <property type="match status" value="1"/>
</dbReference>
<evidence type="ECO:0000313" key="5">
    <source>
        <dbReference type="EMBL" id="KGF88363.1"/>
    </source>
</evidence>
<gene>
    <name evidence="5" type="ORF">EU91_0295</name>
</gene>
<dbReference type="AlphaFoldDB" id="A0A0A1ZJG0"/>
<protein>
    <submittedName>
        <fullName evidence="5">Putative ABC transporter</fullName>
    </submittedName>
</protein>
<dbReference type="PROSITE" id="PS00211">
    <property type="entry name" value="ABC_TRANSPORTER_1"/>
    <property type="match status" value="1"/>
</dbReference>
<dbReference type="PANTHER" id="PTHR43514">
    <property type="entry name" value="ABC TRANSPORTER I FAMILY MEMBER 10"/>
    <property type="match status" value="1"/>
</dbReference>
<dbReference type="InterPro" id="IPR003593">
    <property type="entry name" value="AAA+_ATPase"/>
</dbReference>
<keyword evidence="3" id="KW-0067">ATP-binding</keyword>
<organism evidence="5 6">
    <name type="scientific">Prochlorococcus marinus str. GP2</name>
    <dbReference type="NCBI Taxonomy" id="59925"/>
    <lineage>
        <taxon>Bacteria</taxon>
        <taxon>Bacillati</taxon>
        <taxon>Cyanobacteriota</taxon>
        <taxon>Cyanophyceae</taxon>
        <taxon>Synechococcales</taxon>
        <taxon>Prochlorococcaceae</taxon>
        <taxon>Prochlorococcus</taxon>
    </lineage>
</organism>
<comment type="caution">
    <text evidence="5">The sequence shown here is derived from an EMBL/GenBank/DDBJ whole genome shotgun (WGS) entry which is preliminary data.</text>
</comment>
<dbReference type="SMART" id="SM00382">
    <property type="entry name" value="AAA"/>
    <property type="match status" value="1"/>
</dbReference>
<evidence type="ECO:0000259" key="4">
    <source>
        <dbReference type="PROSITE" id="PS50893"/>
    </source>
</evidence>